<evidence type="ECO:0000256" key="4">
    <source>
        <dbReference type="ARBA" id="ARBA00023136"/>
    </source>
</evidence>
<evidence type="ECO:0000313" key="6">
    <source>
        <dbReference type="EMBL" id="MBY4892358.1"/>
    </source>
</evidence>
<keyword evidence="4 5" id="KW-0472">Membrane</keyword>
<gene>
    <name evidence="6" type="ORF">KUL25_06235</name>
    <name evidence="7" type="ORF">KUL25_06240</name>
</gene>
<evidence type="ECO:0008006" key="9">
    <source>
        <dbReference type="Google" id="ProtNLM"/>
    </source>
</evidence>
<dbReference type="InterPro" id="IPR019109">
    <property type="entry name" value="MamF_MmsF"/>
</dbReference>
<protein>
    <recommendedName>
        <fullName evidence="9">DUF4870 domain-containing protein</fullName>
    </recommendedName>
</protein>
<feature type="transmembrane region" description="Helical" evidence="5">
    <location>
        <begin position="68"/>
        <end position="100"/>
    </location>
</feature>
<proteinExistence type="predicted"/>
<evidence type="ECO:0000256" key="3">
    <source>
        <dbReference type="ARBA" id="ARBA00022989"/>
    </source>
</evidence>
<keyword evidence="2 5" id="KW-0812">Transmembrane</keyword>
<comment type="subcellular location">
    <subcellularLocation>
        <location evidence="1">Membrane</location>
        <topology evidence="1">Multi-pass membrane protein</topology>
    </subcellularLocation>
</comment>
<feature type="transmembrane region" description="Helical" evidence="5">
    <location>
        <begin position="24"/>
        <end position="48"/>
    </location>
</feature>
<dbReference type="Proteomes" id="UP000693972">
    <property type="component" value="Unassembled WGS sequence"/>
</dbReference>
<evidence type="ECO:0000256" key="5">
    <source>
        <dbReference type="SAM" id="Phobius"/>
    </source>
</evidence>
<evidence type="ECO:0000256" key="1">
    <source>
        <dbReference type="ARBA" id="ARBA00004141"/>
    </source>
</evidence>
<reference evidence="7 8" key="1">
    <citation type="submission" date="2021-07" db="EMBL/GenBank/DDBJ databases">
        <title>Karlodiniumbacter phycospheric gen. nov., sp. nov., a phycosphere bacterium isolated from karlodinium veneficum.</title>
        <authorList>
            <person name="Peng Y."/>
            <person name="Jiang L."/>
            <person name="Lee J."/>
        </authorList>
    </citation>
    <scope>NUCLEOTIDE SEQUENCE</scope>
    <source>
        <strain evidence="7 8">N5</strain>
    </source>
</reference>
<dbReference type="Pfam" id="PF09685">
    <property type="entry name" value="MamF_MmsF"/>
    <property type="match status" value="1"/>
</dbReference>
<dbReference type="AlphaFoldDB" id="A0A975YH37"/>
<dbReference type="EMBL" id="JAIMBW010000001">
    <property type="protein sequence ID" value="MBY4892358.1"/>
    <property type="molecule type" value="Genomic_DNA"/>
</dbReference>
<sequence>MQDPNAPPKPINAPGHGQPLQPAIIVYALYGAGIFIPFAALAGLIYAYVERGRDPVLDSHLNFQIATFWWGLLMMVVGFVLAFIIVGFLVWAFWIVWLVVRLVTGFQLAQANRPVSAVETFGLKAV</sequence>
<name>A0A975YH37_9RHOB</name>
<keyword evidence="8" id="KW-1185">Reference proteome</keyword>
<accession>A0A975YH37</accession>
<keyword evidence="3 5" id="KW-1133">Transmembrane helix</keyword>
<evidence type="ECO:0000313" key="7">
    <source>
        <dbReference type="EMBL" id="QXL89108.1"/>
    </source>
</evidence>
<dbReference type="EMBL" id="CP078073">
    <property type="protein sequence ID" value="QXL89108.1"/>
    <property type="molecule type" value="Genomic_DNA"/>
</dbReference>
<evidence type="ECO:0000256" key="2">
    <source>
        <dbReference type="ARBA" id="ARBA00022692"/>
    </source>
</evidence>
<evidence type="ECO:0000313" key="8">
    <source>
        <dbReference type="Proteomes" id="UP000693972"/>
    </source>
</evidence>
<organism evidence="7">
    <name type="scientific">Gymnodinialimonas phycosphaerae</name>
    <dbReference type="NCBI Taxonomy" id="2841589"/>
    <lineage>
        <taxon>Bacteria</taxon>
        <taxon>Pseudomonadati</taxon>
        <taxon>Pseudomonadota</taxon>
        <taxon>Alphaproteobacteria</taxon>
        <taxon>Rhodobacterales</taxon>
        <taxon>Paracoccaceae</taxon>
        <taxon>Gymnodinialimonas</taxon>
    </lineage>
</organism>
<dbReference type="RefSeq" id="WP_257892157.1">
    <property type="nucleotide sequence ID" value="NZ_JAIMBW010000001.1"/>
</dbReference>